<evidence type="ECO:0000256" key="1">
    <source>
        <dbReference type="ARBA" id="ARBA00022723"/>
    </source>
</evidence>
<evidence type="ECO:0000256" key="3">
    <source>
        <dbReference type="ARBA" id="ARBA00022771"/>
    </source>
</evidence>
<protein>
    <recommendedName>
        <fullName evidence="6">C2H2-type domain-containing protein</fullName>
    </recommendedName>
</protein>
<evidence type="ECO:0000313" key="8">
    <source>
        <dbReference type="Proteomes" id="UP001176517"/>
    </source>
</evidence>
<keyword evidence="1" id="KW-0479">Metal-binding</keyword>
<keyword evidence="2" id="KW-0677">Repeat</keyword>
<keyword evidence="4" id="KW-0862">Zinc</keyword>
<dbReference type="PROSITE" id="PS00028">
    <property type="entry name" value="ZINC_FINGER_C2H2_1"/>
    <property type="match status" value="1"/>
</dbReference>
<evidence type="ECO:0000256" key="5">
    <source>
        <dbReference type="SAM" id="MobiDB-lite"/>
    </source>
</evidence>
<dbReference type="InterPro" id="IPR051580">
    <property type="entry name" value="ZnF-Chromatin_assoc"/>
</dbReference>
<dbReference type="AlphaFoldDB" id="A0AAN6GUD2"/>
<feature type="domain" description="C2H2-type" evidence="6">
    <location>
        <begin position="204"/>
        <end position="227"/>
    </location>
</feature>
<dbReference type="Gene3D" id="3.30.160.60">
    <property type="entry name" value="Classic Zinc Finger"/>
    <property type="match status" value="1"/>
</dbReference>
<reference evidence="7" key="1">
    <citation type="journal article" date="2023" name="PhytoFront">
        <title>Draft Genome Resources of Seven Strains of Tilletia horrida, Causal Agent of Kernel Smut of Rice.</title>
        <authorList>
            <person name="Khanal S."/>
            <person name="Antony Babu S."/>
            <person name="Zhou X.G."/>
        </authorList>
    </citation>
    <scope>NUCLEOTIDE SEQUENCE</scope>
    <source>
        <strain evidence="7">TX6</strain>
    </source>
</reference>
<dbReference type="GO" id="GO:0005634">
    <property type="term" value="C:nucleus"/>
    <property type="evidence" value="ECO:0007669"/>
    <property type="project" value="TreeGrafter"/>
</dbReference>
<sequence length="240" mass="25632">MSEKGPKKPSQDYVECRELFRQLIAEGLSVVRIIKDSGISIDLARRLAEDLGVPVTSKQAAANAEASASKAGAKTTNTVPKSSGLSSTLNTQQSLSKTPAQAASTSSTINVPKADLKAKPWRCPNWPRCDKHYQQKAGLDYHLQAGCKPKAEAADPSASPEPYSCPHGCGKTYISKGGLDYHLQGRCEALVAPQANNEQKLFICKVPGCTSRFSTLDGVTYHLMTSHGKLGQDLAQAMAS</sequence>
<name>A0AAN6GUD2_9BASI</name>
<feature type="compositionally biased region" description="Low complexity" evidence="5">
    <location>
        <begin position="66"/>
        <end position="96"/>
    </location>
</feature>
<dbReference type="PANTHER" id="PTHR23057:SF0">
    <property type="entry name" value="JUXTAPOSED WITH ANOTHER ZINC FINGER PROTEIN 1"/>
    <property type="match status" value="1"/>
</dbReference>
<keyword evidence="3" id="KW-0863">Zinc-finger</keyword>
<dbReference type="InterPro" id="IPR013087">
    <property type="entry name" value="Znf_C2H2_type"/>
</dbReference>
<dbReference type="PANTHER" id="PTHR23057">
    <property type="entry name" value="JUXTAPOSED WITH ANOTHER ZINC FINGER PROTEIN 1"/>
    <property type="match status" value="1"/>
</dbReference>
<accession>A0AAN6GUD2</accession>
<comment type="caution">
    <text evidence="7">The sequence shown here is derived from an EMBL/GenBank/DDBJ whole genome shotgun (WGS) entry which is preliminary data.</text>
</comment>
<dbReference type="SMART" id="SM00355">
    <property type="entry name" value="ZnF_C2H2"/>
    <property type="match status" value="2"/>
</dbReference>
<dbReference type="GO" id="GO:0008270">
    <property type="term" value="F:zinc ion binding"/>
    <property type="evidence" value="ECO:0007669"/>
    <property type="project" value="UniProtKB-KW"/>
</dbReference>
<gene>
    <name evidence="7" type="ORF">OC846_000413</name>
</gene>
<proteinExistence type="predicted"/>
<keyword evidence="8" id="KW-1185">Reference proteome</keyword>
<dbReference type="Proteomes" id="UP001176517">
    <property type="component" value="Unassembled WGS sequence"/>
</dbReference>
<organism evidence="7 8">
    <name type="scientific">Tilletia horrida</name>
    <dbReference type="NCBI Taxonomy" id="155126"/>
    <lineage>
        <taxon>Eukaryota</taxon>
        <taxon>Fungi</taxon>
        <taxon>Dikarya</taxon>
        <taxon>Basidiomycota</taxon>
        <taxon>Ustilaginomycotina</taxon>
        <taxon>Exobasidiomycetes</taxon>
        <taxon>Tilletiales</taxon>
        <taxon>Tilletiaceae</taxon>
        <taxon>Tilletia</taxon>
    </lineage>
</organism>
<feature type="region of interest" description="Disordered" evidence="5">
    <location>
        <begin position="66"/>
        <end position="111"/>
    </location>
</feature>
<evidence type="ECO:0000256" key="4">
    <source>
        <dbReference type="ARBA" id="ARBA00022833"/>
    </source>
</evidence>
<evidence type="ECO:0000313" key="7">
    <source>
        <dbReference type="EMBL" id="KAK0557425.1"/>
    </source>
</evidence>
<feature type="compositionally biased region" description="Polar residues" evidence="5">
    <location>
        <begin position="97"/>
        <end position="110"/>
    </location>
</feature>
<evidence type="ECO:0000259" key="6">
    <source>
        <dbReference type="PROSITE" id="PS00028"/>
    </source>
</evidence>
<dbReference type="EMBL" id="JAPDMZ010000005">
    <property type="protein sequence ID" value="KAK0557425.1"/>
    <property type="molecule type" value="Genomic_DNA"/>
</dbReference>
<evidence type="ECO:0000256" key="2">
    <source>
        <dbReference type="ARBA" id="ARBA00022737"/>
    </source>
</evidence>